<reference evidence="7" key="1">
    <citation type="submission" date="2019-06" db="EMBL/GenBank/DDBJ databases">
        <authorList>
            <person name="Gan P."/>
            <person name="Shirasu K."/>
        </authorList>
    </citation>
    <scope>NUCLEOTIDE SEQUENCE [LARGE SCALE GENOMIC DNA]</scope>
    <source>
        <strain evidence="7">CAD2</strain>
    </source>
</reference>
<proteinExistence type="predicted"/>
<dbReference type="InterPro" id="IPR027417">
    <property type="entry name" value="P-loop_NTPase"/>
</dbReference>
<feature type="domain" description="Nephrocystin 3-like N-terminal" evidence="6">
    <location>
        <begin position="380"/>
        <end position="544"/>
    </location>
</feature>
<evidence type="ECO:0000256" key="1">
    <source>
        <dbReference type="ARBA" id="ARBA00022737"/>
    </source>
</evidence>
<dbReference type="InterPro" id="IPR002110">
    <property type="entry name" value="Ankyrin_rpt"/>
</dbReference>
<dbReference type="SMART" id="SM00248">
    <property type="entry name" value="ANK"/>
    <property type="match status" value="4"/>
</dbReference>
<dbReference type="InterPro" id="IPR054471">
    <property type="entry name" value="GPIID_WHD"/>
</dbReference>
<feature type="repeat" description="ANK" evidence="2">
    <location>
        <begin position="1008"/>
        <end position="1040"/>
    </location>
</feature>
<feature type="region of interest" description="Disordered" evidence="3">
    <location>
        <begin position="79"/>
        <end position="100"/>
    </location>
</feature>
<dbReference type="SUPFAM" id="SSF48403">
    <property type="entry name" value="Ankyrin repeat"/>
    <property type="match status" value="1"/>
</dbReference>
<evidence type="ECO:0000256" key="3">
    <source>
        <dbReference type="SAM" id="MobiDB-lite"/>
    </source>
</evidence>
<evidence type="ECO:0000259" key="6">
    <source>
        <dbReference type="Pfam" id="PF24883"/>
    </source>
</evidence>
<protein>
    <submittedName>
        <fullName evidence="7">Vegetative incompatibility protein HET-E-1</fullName>
    </submittedName>
</protein>
<evidence type="ECO:0000256" key="2">
    <source>
        <dbReference type="PROSITE-ProRule" id="PRU00023"/>
    </source>
</evidence>
<evidence type="ECO:0000313" key="7">
    <source>
        <dbReference type="EMBL" id="KAF4849932.1"/>
    </source>
</evidence>
<dbReference type="PANTHER" id="PTHR10039">
    <property type="entry name" value="AMELOGENIN"/>
    <property type="match status" value="1"/>
</dbReference>
<dbReference type="Proteomes" id="UP000711996">
    <property type="component" value="Unassembled WGS sequence"/>
</dbReference>
<dbReference type="OrthoDB" id="163438at2759"/>
<dbReference type="Pfam" id="PF24883">
    <property type="entry name" value="NPHP3_N"/>
    <property type="match status" value="1"/>
</dbReference>
<organism evidence="7 8">
    <name type="scientific">Colletotrichum siamense</name>
    <name type="common">Anthracnose fungus</name>
    <dbReference type="NCBI Taxonomy" id="690259"/>
    <lineage>
        <taxon>Eukaryota</taxon>
        <taxon>Fungi</taxon>
        <taxon>Dikarya</taxon>
        <taxon>Ascomycota</taxon>
        <taxon>Pezizomycotina</taxon>
        <taxon>Sordariomycetes</taxon>
        <taxon>Hypocreomycetidae</taxon>
        <taxon>Glomerellales</taxon>
        <taxon>Glomerellaceae</taxon>
        <taxon>Colletotrichum</taxon>
        <taxon>Colletotrichum gloeosporioides species complex</taxon>
    </lineage>
</organism>
<dbReference type="SUPFAM" id="SSF52540">
    <property type="entry name" value="P-loop containing nucleoside triphosphate hydrolases"/>
    <property type="match status" value="1"/>
</dbReference>
<dbReference type="PROSITE" id="PS50297">
    <property type="entry name" value="ANK_REP_REGION"/>
    <property type="match status" value="2"/>
</dbReference>
<comment type="caution">
    <text evidence="7">The sequence shown here is derived from an EMBL/GenBank/DDBJ whole genome shotgun (WGS) entry which is preliminary data.</text>
</comment>
<dbReference type="Pfam" id="PF22939">
    <property type="entry name" value="WHD_GPIID"/>
    <property type="match status" value="1"/>
</dbReference>
<dbReference type="InterPro" id="IPR036770">
    <property type="entry name" value="Ankyrin_rpt-contain_sf"/>
</dbReference>
<dbReference type="EMBL" id="QPMT01000048">
    <property type="protein sequence ID" value="KAF4849932.1"/>
    <property type="molecule type" value="Genomic_DNA"/>
</dbReference>
<evidence type="ECO:0000313" key="8">
    <source>
        <dbReference type="Proteomes" id="UP000711996"/>
    </source>
</evidence>
<dbReference type="Pfam" id="PF17100">
    <property type="entry name" value="NACHT_N"/>
    <property type="match status" value="1"/>
</dbReference>
<keyword evidence="8" id="KW-1185">Reference proteome</keyword>
<feature type="domain" description="NWD NACHT-NTPase N-terminal" evidence="4">
    <location>
        <begin position="108"/>
        <end position="319"/>
    </location>
</feature>
<keyword evidence="2" id="KW-0040">ANK repeat</keyword>
<sequence length="1277" mass="143934">MRETGASTLRSRTGLRFRERLSKLVQRPSSASGKSHLNVPELSSRDSSSVLSIKNSISDGAKTAPEDSVENKATLSLTEASTAVSPSFDASTGDVSSTTTSMNGHVTQMWHRALEAVMRDEEVKEAAILFDSLLKEHMKQEQAFSTQAKSSSEQDPKNIQDALSLVDRTLQDATKAQQALDTTLGVFAVVKGLSSFVGSMLSECPPAALAWAGVCACIPIIAAPIEQHQSMIKGLRHIYARAPIYFDLTGNLLQDGALSFDLSNSIRTNIQPLYEGILKYIMLSVCSIHRGKFSRFWKAISGQAQWESLLDNIAKAEESSLRNIQTIHGSKLLAVTTHFSERYSRAVDLEEDRRRNEYLHKLKGMDYQTRLNTTRRRLDGTCQWFRQHPGFRDWLDTDGGLLLVSASAGCGKSVLAKYLIEELVHEEDDSATICYFFFKDSDPQARSSLNASKAILHGFLKSNLQMVDTCMEKLPIIPDGSSNTDVWSTFDKLSRAQGAGRTICVLDALDECDPTERDSLIRSLEDYVIKNHKTIGAKFIVTTRGYPQIVNLFTDFSSNKIHLDGDSDEEKRQIQKEISIVMDHRLSKLETTMPDISPATLDIIRTGLIENSTEQRTYLWMHLMFDYIRKNRFCTREEWREIFRNPPDTVDRTYEGLLQSVTPQAKERVRTLLALILAAERPLTIAELSTAVNCRINALESRNFDLDDIPDEKDFGSWIRWECGSFVTIYEGKAFLIHQTAKEFLLETTEADHGWWQGSMTEHVIHQHMAESCISLLSLRKFQQQEYADDVQTKISNADKTRHLGAEAFEEVPNFESPNLRSSYHDPLSLEAVLLEAANLEPFVVYSAMNWMYHFRQCQQSGLSDCQVTDVGKEFFDLYLNIFTKKHAESYITCGEWRQRAWYLMLMASKPPGVSSQMEITQREYQLLSPGTLAVSSLACIFDHRRLLVFALDVLGEETIHTANDLATEFINTRPGLSLPHFAACGNSSWCLSHLQTRGHNLDLQDFVGQTPLHKAMMMGNEQVLEVLLKFGASKTSLDCSNMTPLTWALISMPGWIKEYIASSDSADSELRSLLYFSAAAELPGYGDKMRKNWITKLQKLRKVRSSRTRAALLRRDVTKYSPLRIRNEEPNTFAGHFGNLYDNSCNALHLSVQDEKRIHNTLELLKHQEMVHAADDFGNTPLHTATLADNVSAIRVLLHAERDRFVDCNYKGERGDTPLHMACKKGHRLAAEVLLQAGADPYIRNDDGLTAVEVDRPPHLGVGLVELIRKRYEDDL</sequence>
<dbReference type="Gene3D" id="3.40.50.300">
    <property type="entry name" value="P-loop containing nucleotide triphosphate hydrolases"/>
    <property type="match status" value="1"/>
</dbReference>
<name>A0A9P5BTC9_COLSI</name>
<keyword evidence="1" id="KW-0677">Repeat</keyword>
<dbReference type="Pfam" id="PF12796">
    <property type="entry name" value="Ank_2"/>
    <property type="match status" value="2"/>
</dbReference>
<dbReference type="InterPro" id="IPR031359">
    <property type="entry name" value="NACHT_N"/>
</dbReference>
<gene>
    <name evidence="7" type="primary">HET-E1-7</name>
    <name evidence="7" type="ORF">CGCSCA2_v011750</name>
</gene>
<evidence type="ECO:0000259" key="5">
    <source>
        <dbReference type="Pfam" id="PF22939"/>
    </source>
</evidence>
<dbReference type="PANTHER" id="PTHR10039:SF17">
    <property type="entry name" value="FUNGAL STAND N-TERMINAL GOODBYE DOMAIN-CONTAINING PROTEIN-RELATED"/>
    <property type="match status" value="1"/>
</dbReference>
<evidence type="ECO:0000259" key="4">
    <source>
        <dbReference type="Pfam" id="PF17100"/>
    </source>
</evidence>
<dbReference type="PROSITE" id="PS50088">
    <property type="entry name" value="ANK_REPEAT"/>
    <property type="match status" value="2"/>
</dbReference>
<dbReference type="AlphaFoldDB" id="A0A9P5BTC9"/>
<feature type="repeat" description="ANK" evidence="2">
    <location>
        <begin position="1215"/>
        <end position="1247"/>
    </location>
</feature>
<feature type="region of interest" description="Disordered" evidence="3">
    <location>
        <begin position="23"/>
        <end position="50"/>
    </location>
</feature>
<dbReference type="InterPro" id="IPR056884">
    <property type="entry name" value="NPHP3-like_N"/>
</dbReference>
<feature type="domain" description="GPI inositol-deacylase winged helix" evidence="5">
    <location>
        <begin position="664"/>
        <end position="748"/>
    </location>
</feature>
<accession>A0A9P5BTC9</accession>
<dbReference type="Gene3D" id="1.25.40.20">
    <property type="entry name" value="Ankyrin repeat-containing domain"/>
    <property type="match status" value="2"/>
</dbReference>